<evidence type="ECO:0000313" key="1">
    <source>
        <dbReference type="EMBL" id="RRT38649.1"/>
    </source>
</evidence>
<feature type="non-terminal residue" evidence="1">
    <location>
        <position position="1"/>
    </location>
</feature>
<dbReference type="Proteomes" id="UP000287651">
    <property type="component" value="Unassembled WGS sequence"/>
</dbReference>
<accession>A0A426XGN5</accession>
<reference evidence="1 2" key="1">
    <citation type="journal article" date="2014" name="Agronomy (Basel)">
        <title>A Draft Genome Sequence for Ensete ventricosum, the Drought-Tolerant Tree Against Hunger.</title>
        <authorList>
            <person name="Harrison J."/>
            <person name="Moore K.A."/>
            <person name="Paszkiewicz K."/>
            <person name="Jones T."/>
            <person name="Grant M."/>
            <person name="Ambacheew D."/>
            <person name="Muzemil S."/>
            <person name="Studholme D.J."/>
        </authorList>
    </citation>
    <scope>NUCLEOTIDE SEQUENCE [LARGE SCALE GENOMIC DNA]</scope>
</reference>
<evidence type="ECO:0000313" key="2">
    <source>
        <dbReference type="Proteomes" id="UP000287651"/>
    </source>
</evidence>
<organism evidence="1 2">
    <name type="scientific">Ensete ventricosum</name>
    <name type="common">Abyssinian banana</name>
    <name type="synonym">Musa ensete</name>
    <dbReference type="NCBI Taxonomy" id="4639"/>
    <lineage>
        <taxon>Eukaryota</taxon>
        <taxon>Viridiplantae</taxon>
        <taxon>Streptophyta</taxon>
        <taxon>Embryophyta</taxon>
        <taxon>Tracheophyta</taxon>
        <taxon>Spermatophyta</taxon>
        <taxon>Magnoliopsida</taxon>
        <taxon>Liliopsida</taxon>
        <taxon>Zingiberales</taxon>
        <taxon>Musaceae</taxon>
        <taxon>Ensete</taxon>
    </lineage>
</organism>
<gene>
    <name evidence="1" type="ORF">B296_00052108</name>
</gene>
<sequence>RSVFGVTSRNFKILAIPNVLALGESYKLSFTRKCDNHKICAKSRAKSRFDWFLVHRLRILKYWPFPIY</sequence>
<dbReference type="EMBL" id="AMZH03020996">
    <property type="protein sequence ID" value="RRT38649.1"/>
    <property type="molecule type" value="Genomic_DNA"/>
</dbReference>
<protein>
    <submittedName>
        <fullName evidence="1">Uncharacterized protein</fullName>
    </submittedName>
</protein>
<dbReference type="AlphaFoldDB" id="A0A426XGN5"/>
<comment type="caution">
    <text evidence="1">The sequence shown here is derived from an EMBL/GenBank/DDBJ whole genome shotgun (WGS) entry which is preliminary data.</text>
</comment>
<proteinExistence type="predicted"/>
<name>A0A426XGN5_ENSVE</name>